<dbReference type="AlphaFoldDB" id="A0A090M803"/>
<accession>A0A090M803</accession>
<name>A0A090M803_OSTTA</name>
<gene>
    <name evidence="3" type="ORF">OT_ostta02g04040</name>
</gene>
<reference evidence="4" key="1">
    <citation type="journal article" date="2006" name="Proc. Natl. Acad. Sci. U.S.A.">
        <title>Genome analysis of the smallest free-living eukaryote Ostreococcus tauri unveils many unique features.</title>
        <authorList>
            <person name="Derelle E."/>
            <person name="Ferraz C."/>
            <person name="Rombauts S."/>
            <person name="Rouze P."/>
            <person name="Worden A.Z."/>
            <person name="Robbens S."/>
            <person name="Partensky F."/>
            <person name="Degroeve S."/>
            <person name="Echeynie S."/>
            <person name="Cooke R."/>
            <person name="Saeys Y."/>
            <person name="Wuyts J."/>
            <person name="Jabbari K."/>
            <person name="Bowler C."/>
            <person name="Panaud O."/>
            <person name="Piegu B."/>
            <person name="Ball S.G."/>
            <person name="Ral J.-P."/>
            <person name="Bouget F.-Y."/>
            <person name="Piganeau G."/>
            <person name="De Baets B."/>
            <person name="Picard A."/>
            <person name="Delseny M."/>
            <person name="Demaille J."/>
            <person name="Van de Peer Y."/>
            <person name="Moreau H."/>
        </authorList>
    </citation>
    <scope>NUCLEOTIDE SEQUENCE [LARGE SCALE GENOMIC DNA]</scope>
    <source>
        <strain evidence="4">OTTH 0595 / CCAP 157/2 / RCC745</strain>
    </source>
</reference>
<dbReference type="InterPro" id="IPR021869">
    <property type="entry name" value="RNase_Zc3h12_NYN"/>
</dbReference>
<protein>
    <submittedName>
        <fullName evidence="3">Ribonuclease Zc3h12a-like</fullName>
    </submittedName>
</protein>
<dbReference type="InParanoid" id="A0A090M803"/>
<evidence type="ECO:0000313" key="4">
    <source>
        <dbReference type="Proteomes" id="UP000009170"/>
    </source>
</evidence>
<proteinExistence type="predicted"/>
<evidence type="ECO:0000256" key="1">
    <source>
        <dbReference type="SAM" id="MobiDB-lite"/>
    </source>
</evidence>
<feature type="region of interest" description="Disordered" evidence="1">
    <location>
        <begin position="1"/>
        <end position="40"/>
    </location>
</feature>
<comment type="caution">
    <text evidence="3">The sequence shown here is derived from an EMBL/GenBank/DDBJ whole genome shotgun (WGS) entry which is preliminary data.</text>
</comment>
<dbReference type="OrthoDB" id="496459at2759"/>
<reference evidence="3 4" key="2">
    <citation type="journal article" date="2014" name="BMC Genomics">
        <title>An improved genome of the model marine alga Ostreococcus tauri unfolds by assessing Illumina de novo assemblies.</title>
        <authorList>
            <person name="Blanc-Mathieu R."/>
            <person name="Verhelst B."/>
            <person name="Derelle E."/>
            <person name="Rombauts S."/>
            <person name="Bouget F.Y."/>
            <person name="Carre I."/>
            <person name="Chateau A."/>
            <person name="Eyre-Walker A."/>
            <person name="Grimsley N."/>
            <person name="Moreau H."/>
            <person name="Piegu B."/>
            <person name="Rivals E."/>
            <person name="Schackwitz W."/>
            <person name="Van de Peer Y."/>
            <person name="Piganeau G."/>
        </authorList>
    </citation>
    <scope>NUCLEOTIDE SEQUENCE [LARGE SCALE GENOMIC DNA]</scope>
    <source>
        <strain evidence="4">OTTH 0595 / CCAP 157/2 / RCC745</strain>
    </source>
</reference>
<evidence type="ECO:0000259" key="2">
    <source>
        <dbReference type="Pfam" id="PF11977"/>
    </source>
</evidence>
<keyword evidence="4" id="KW-1185">Reference proteome</keyword>
<sequence length="352" mass="38835">MSVAAAARVIASSPRRGSRPRPRARCVASTSGETSASQPRPWAVSLARVFEWEDILEVAGDDAETRAVSDDDDDDAPTTSGSNGPERGCKDEFIVIDGANVAWGLAQKLKSKFHTKSRVPMSSAVLMALNHEPWRRRGIRTHAFIPREYVIGYVNSVCDGGGLATVNAECVEYLGKGMWCNRRLMDEVDKGRLTLVSRAGDDGRGSRKADDLVILQRAKEADAWICSNDKFRDHRRERNIGFAGGKALKEFARLRRIDHNFLIAPGLDDETLQAMTNASDWSPRCGASFFDAYDGPSPRLVGSHSELDPFPPHAAPPDLLPITFEPIPTDAMKTARAHFLARRLWEVPRVRA</sequence>
<dbReference type="RefSeq" id="XP_003075248.2">
    <property type="nucleotide sequence ID" value="XM_003075200.2"/>
</dbReference>
<feature type="compositionally biased region" description="Low complexity" evidence="1">
    <location>
        <begin position="1"/>
        <end position="15"/>
    </location>
</feature>
<dbReference type="Pfam" id="PF11977">
    <property type="entry name" value="RNase_Zc3h12a"/>
    <property type="match status" value="1"/>
</dbReference>
<dbReference type="Proteomes" id="UP000009170">
    <property type="component" value="Unassembled WGS sequence"/>
</dbReference>
<dbReference type="KEGG" id="ota:OT_ostta02g04040"/>
<feature type="region of interest" description="Disordered" evidence="1">
    <location>
        <begin position="61"/>
        <end position="89"/>
    </location>
</feature>
<dbReference type="Gene3D" id="3.40.50.11980">
    <property type="match status" value="1"/>
</dbReference>
<evidence type="ECO:0000313" key="3">
    <source>
        <dbReference type="EMBL" id="CEG01168.1"/>
    </source>
</evidence>
<organism evidence="3 4">
    <name type="scientific">Ostreococcus tauri</name>
    <name type="common">Marine green alga</name>
    <dbReference type="NCBI Taxonomy" id="70448"/>
    <lineage>
        <taxon>Eukaryota</taxon>
        <taxon>Viridiplantae</taxon>
        <taxon>Chlorophyta</taxon>
        <taxon>Mamiellophyceae</taxon>
        <taxon>Mamiellales</taxon>
        <taxon>Bathycoccaceae</taxon>
        <taxon>Ostreococcus</taxon>
    </lineage>
</organism>
<feature type="domain" description="RNase NYN" evidence="2">
    <location>
        <begin position="92"/>
        <end position="238"/>
    </location>
</feature>
<dbReference type="GeneID" id="9836798"/>
<feature type="compositionally biased region" description="Polar residues" evidence="1">
    <location>
        <begin position="28"/>
        <end position="38"/>
    </location>
</feature>
<dbReference type="EMBL" id="CAID01000002">
    <property type="protein sequence ID" value="CEG01168.1"/>
    <property type="molecule type" value="Genomic_DNA"/>
</dbReference>